<dbReference type="InterPro" id="IPR008947">
    <property type="entry name" value="PLipase_C/P1_nuclease_dom_sf"/>
</dbReference>
<evidence type="ECO:0000313" key="2">
    <source>
        <dbReference type="EMBL" id="QUH22656.1"/>
    </source>
</evidence>
<dbReference type="Gene3D" id="1.10.575.10">
    <property type="entry name" value="P1 Nuclease"/>
    <property type="match status" value="1"/>
</dbReference>
<dbReference type="OrthoDB" id="80523at2157"/>
<dbReference type="Proteomes" id="UP000681041">
    <property type="component" value="Chromosome"/>
</dbReference>
<proteinExistence type="predicted"/>
<protein>
    <submittedName>
        <fullName evidence="2">Zinc dependent phospholipase C family protein</fullName>
    </submittedName>
</protein>
<dbReference type="SUPFAM" id="SSF48537">
    <property type="entry name" value="Phospholipase C/P1 nuclease"/>
    <property type="match status" value="1"/>
</dbReference>
<gene>
    <name evidence="2" type="ORF">HYG87_02155</name>
</gene>
<dbReference type="Pfam" id="PF00882">
    <property type="entry name" value="Zn_dep_PLPC"/>
    <property type="match status" value="1"/>
</dbReference>
<keyword evidence="3" id="KW-1185">Reference proteome</keyword>
<organism evidence="2 3">
    <name type="scientific">Methanobacterium alkalithermotolerans</name>
    <dbReference type="NCBI Taxonomy" id="2731220"/>
    <lineage>
        <taxon>Archaea</taxon>
        <taxon>Methanobacteriati</taxon>
        <taxon>Methanobacteriota</taxon>
        <taxon>Methanomada group</taxon>
        <taxon>Methanobacteria</taxon>
        <taxon>Methanobacteriales</taxon>
        <taxon>Methanobacteriaceae</taxon>
        <taxon>Methanobacterium</taxon>
    </lineage>
</organism>
<feature type="domain" description="Phospholipase C/D" evidence="1">
    <location>
        <begin position="14"/>
        <end position="122"/>
    </location>
</feature>
<dbReference type="EMBL" id="CP058560">
    <property type="protein sequence ID" value="QUH22656.1"/>
    <property type="molecule type" value="Genomic_DNA"/>
</dbReference>
<reference evidence="2" key="1">
    <citation type="submission" date="2020-07" db="EMBL/GenBank/DDBJ databases">
        <title>Methanobacterium. sp. MethCan genome.</title>
        <authorList>
            <person name="Postec A."/>
            <person name="Quemeneur M."/>
        </authorList>
    </citation>
    <scope>NUCLEOTIDE SEQUENCE</scope>
    <source>
        <strain evidence="2">MethCAN</strain>
    </source>
</reference>
<accession>A0A8T8K2D5</accession>
<dbReference type="RefSeq" id="WP_211533600.1">
    <property type="nucleotide sequence ID" value="NZ_CP058560.1"/>
</dbReference>
<dbReference type="InterPro" id="IPR029002">
    <property type="entry name" value="PLPC/GPLD1"/>
</dbReference>
<dbReference type="GO" id="GO:0016788">
    <property type="term" value="F:hydrolase activity, acting on ester bonds"/>
    <property type="evidence" value="ECO:0007669"/>
    <property type="project" value="InterPro"/>
</dbReference>
<name>A0A8T8K2D5_9EURY</name>
<dbReference type="GeneID" id="64819529"/>
<evidence type="ECO:0000259" key="1">
    <source>
        <dbReference type="Pfam" id="PF00882"/>
    </source>
</evidence>
<dbReference type="AlphaFoldDB" id="A0A8T8K2D5"/>
<sequence>MVLLAPARAWYGPTHEQIADELYYNLPENISTNLNQEAFRSGAVAPDFVFKDYLFHIYPFSYIKARLHLHQGVRYYQQGDYYRASYNLGVASHYITDSLSAFHRINAYNQKNHNEYEEQALLLKPQLEYIPDGLLISLSQGFIQGEVSWRTWILSRNPEITQRDLDNASSIAYSEIKRSLEGI</sequence>
<dbReference type="KEGG" id="meme:HYG87_02155"/>
<evidence type="ECO:0000313" key="3">
    <source>
        <dbReference type="Proteomes" id="UP000681041"/>
    </source>
</evidence>